<proteinExistence type="predicted"/>
<dbReference type="GO" id="GO:0006396">
    <property type="term" value="P:RNA processing"/>
    <property type="evidence" value="ECO:0007669"/>
    <property type="project" value="InterPro"/>
</dbReference>
<dbReference type="Pfam" id="PF08032">
    <property type="entry name" value="SpoU_sub_bind"/>
    <property type="match status" value="1"/>
</dbReference>
<dbReference type="InParanoid" id="E9G9C3"/>
<dbReference type="OrthoDB" id="8120422at2759"/>
<dbReference type="OMA" id="ENTQREC"/>
<dbReference type="InterPro" id="IPR013123">
    <property type="entry name" value="SpoU_subst-bd"/>
</dbReference>
<reference evidence="4 5" key="1">
    <citation type="journal article" date="2011" name="Science">
        <title>The ecoresponsive genome of Daphnia pulex.</title>
        <authorList>
            <person name="Colbourne J.K."/>
            <person name="Pfrender M.E."/>
            <person name="Gilbert D."/>
            <person name="Thomas W.K."/>
            <person name="Tucker A."/>
            <person name="Oakley T.H."/>
            <person name="Tokishita S."/>
            <person name="Aerts A."/>
            <person name="Arnold G.J."/>
            <person name="Basu M.K."/>
            <person name="Bauer D.J."/>
            <person name="Caceres C.E."/>
            <person name="Carmel L."/>
            <person name="Casola C."/>
            <person name="Choi J.H."/>
            <person name="Detter J.C."/>
            <person name="Dong Q."/>
            <person name="Dusheyko S."/>
            <person name="Eads B.D."/>
            <person name="Frohlich T."/>
            <person name="Geiler-Samerotte K.A."/>
            <person name="Gerlach D."/>
            <person name="Hatcher P."/>
            <person name="Jogdeo S."/>
            <person name="Krijgsveld J."/>
            <person name="Kriventseva E.V."/>
            <person name="Kultz D."/>
            <person name="Laforsch C."/>
            <person name="Lindquist E."/>
            <person name="Lopez J."/>
            <person name="Manak J.R."/>
            <person name="Muller J."/>
            <person name="Pangilinan J."/>
            <person name="Patwardhan R.P."/>
            <person name="Pitluck S."/>
            <person name="Pritham E.J."/>
            <person name="Rechtsteiner A."/>
            <person name="Rho M."/>
            <person name="Rogozin I.B."/>
            <person name="Sakarya O."/>
            <person name="Salamov A."/>
            <person name="Schaack S."/>
            <person name="Shapiro H."/>
            <person name="Shiga Y."/>
            <person name="Skalitzky C."/>
            <person name="Smith Z."/>
            <person name="Souvorov A."/>
            <person name="Sung W."/>
            <person name="Tang Z."/>
            <person name="Tsuchiya D."/>
            <person name="Tu H."/>
            <person name="Vos H."/>
            <person name="Wang M."/>
            <person name="Wolf Y.I."/>
            <person name="Yamagata H."/>
            <person name="Yamada T."/>
            <person name="Ye Y."/>
            <person name="Shaw J.R."/>
            <person name="Andrews J."/>
            <person name="Crease T.J."/>
            <person name="Tang H."/>
            <person name="Lucas S.M."/>
            <person name="Robertson H.M."/>
            <person name="Bork P."/>
            <person name="Koonin E.V."/>
            <person name="Zdobnov E.M."/>
            <person name="Grigoriev I.V."/>
            <person name="Lynch M."/>
            <person name="Boore J.L."/>
        </authorList>
    </citation>
    <scope>NUCLEOTIDE SEQUENCE [LARGE SCALE GENOMIC DNA]</scope>
</reference>
<dbReference type="HOGENOM" id="CLU_021322_0_2_1"/>
<dbReference type="PANTHER" id="PTHR46429">
    <property type="entry name" value="23S RRNA (GUANOSINE-2'-O-)-METHYLTRANSFERASE RLMB"/>
    <property type="match status" value="1"/>
</dbReference>
<dbReference type="AlphaFoldDB" id="E9G9C3"/>
<dbReference type="STRING" id="6669.E9G9C3"/>
<dbReference type="eggNOG" id="KOG0838">
    <property type="taxonomic scope" value="Eukaryota"/>
</dbReference>
<accession>E9G9C3</accession>
<protein>
    <recommendedName>
        <fullName evidence="3">RNA 2-O ribose methyltransferase substrate binding domain-containing protein</fullName>
    </recommendedName>
</protein>
<dbReference type="NCBIfam" id="TIGR00186">
    <property type="entry name" value="rRNA_methyl_3"/>
    <property type="match status" value="1"/>
</dbReference>
<evidence type="ECO:0000256" key="1">
    <source>
        <dbReference type="ARBA" id="ARBA00022603"/>
    </source>
</evidence>
<dbReference type="Pfam" id="PF00588">
    <property type="entry name" value="SpoU_methylase"/>
    <property type="match status" value="1"/>
</dbReference>
<keyword evidence="2" id="KW-0808">Transferase</keyword>
<organism evidence="4 5">
    <name type="scientific">Daphnia pulex</name>
    <name type="common">Water flea</name>
    <dbReference type="NCBI Taxonomy" id="6669"/>
    <lineage>
        <taxon>Eukaryota</taxon>
        <taxon>Metazoa</taxon>
        <taxon>Ecdysozoa</taxon>
        <taxon>Arthropoda</taxon>
        <taxon>Crustacea</taxon>
        <taxon>Branchiopoda</taxon>
        <taxon>Diplostraca</taxon>
        <taxon>Cladocera</taxon>
        <taxon>Anomopoda</taxon>
        <taxon>Daphniidae</taxon>
        <taxon>Daphnia</taxon>
    </lineage>
</organism>
<dbReference type="Gene3D" id="3.30.1330.30">
    <property type="match status" value="1"/>
</dbReference>
<dbReference type="KEGG" id="dpx:DAPPUDRAFT_315299"/>
<evidence type="ECO:0000313" key="5">
    <source>
        <dbReference type="Proteomes" id="UP000000305"/>
    </source>
</evidence>
<keyword evidence="5" id="KW-1185">Reference proteome</keyword>
<dbReference type="GO" id="GO:0008173">
    <property type="term" value="F:RNA methyltransferase activity"/>
    <property type="evidence" value="ECO:0000318"/>
    <property type="project" value="GO_Central"/>
</dbReference>
<feature type="domain" description="RNA 2-O ribose methyltransferase substrate binding" evidence="3">
    <location>
        <begin position="19"/>
        <end position="92"/>
    </location>
</feature>
<dbReference type="InterPro" id="IPR029026">
    <property type="entry name" value="tRNA_m1G_MTases_N"/>
</dbReference>
<dbReference type="GO" id="GO:0003723">
    <property type="term" value="F:RNA binding"/>
    <property type="evidence" value="ECO:0007669"/>
    <property type="project" value="InterPro"/>
</dbReference>
<sequence>MHPSPPKPSAPPKKSALFWLWGTHSVIAALENTQRECHQLLCTRDALKDVEPFLAKRPKLSPKILPRDELNRLLPQTVHQGVALQVSPLPELFLNTFLARSPAAKRLVILDQITDPQNVGAILRSACAFGFDGVLMTERHSPPLEGVVGKSASGALEKIPLLMTANVAQGLRLLKTEGFWCWGLSEEGTLPLSQLPCEGSLALVLGAEGKGLRPLTAQLCDGLVRLPTSPDFPTLNVAAAAAVAFYQVVL</sequence>
<name>E9G9C3_DAPPU</name>
<dbReference type="FunFam" id="3.30.1330.30:FF:000063">
    <property type="entry name" value="RNA methyltransferase, TrmH family, group 3"/>
    <property type="match status" value="1"/>
</dbReference>
<dbReference type="InterPro" id="IPR029064">
    <property type="entry name" value="Ribosomal_eL30-like_sf"/>
</dbReference>
<evidence type="ECO:0000256" key="2">
    <source>
        <dbReference type="ARBA" id="ARBA00022679"/>
    </source>
</evidence>
<keyword evidence="1" id="KW-0489">Methyltransferase</keyword>
<dbReference type="InterPro" id="IPR029028">
    <property type="entry name" value="Alpha/beta_knot_MTases"/>
</dbReference>
<dbReference type="PhylomeDB" id="E9G9C3"/>
<gene>
    <name evidence="4" type="ORF">DAPPUDRAFT_315299</name>
</gene>
<dbReference type="Proteomes" id="UP000000305">
    <property type="component" value="Unassembled WGS sequence"/>
</dbReference>
<dbReference type="EMBL" id="GL732536">
    <property type="protein sequence ID" value="EFX83907.1"/>
    <property type="molecule type" value="Genomic_DNA"/>
</dbReference>
<dbReference type="Gene3D" id="3.40.1280.10">
    <property type="match status" value="1"/>
</dbReference>
<dbReference type="GO" id="GO:0032259">
    <property type="term" value="P:methylation"/>
    <property type="evidence" value="ECO:0007669"/>
    <property type="project" value="UniProtKB-KW"/>
</dbReference>
<dbReference type="SMART" id="SM00967">
    <property type="entry name" value="SpoU_sub_bind"/>
    <property type="match status" value="1"/>
</dbReference>
<evidence type="ECO:0000313" key="4">
    <source>
        <dbReference type="EMBL" id="EFX83907.1"/>
    </source>
</evidence>
<dbReference type="PANTHER" id="PTHR46429:SF1">
    <property type="entry name" value="23S RRNA (GUANOSINE-2'-O-)-METHYLTRANSFERASE RLMB"/>
    <property type="match status" value="1"/>
</dbReference>
<dbReference type="CDD" id="cd18103">
    <property type="entry name" value="SpoU-like_RlmB"/>
    <property type="match status" value="1"/>
</dbReference>
<dbReference type="InterPro" id="IPR004441">
    <property type="entry name" value="rRNA_MeTrfase_TrmH"/>
</dbReference>
<dbReference type="InterPro" id="IPR001537">
    <property type="entry name" value="SpoU_MeTrfase"/>
</dbReference>
<dbReference type="SUPFAM" id="SSF55315">
    <property type="entry name" value="L30e-like"/>
    <property type="match status" value="1"/>
</dbReference>
<evidence type="ECO:0000259" key="3">
    <source>
        <dbReference type="SMART" id="SM00967"/>
    </source>
</evidence>
<dbReference type="GO" id="GO:0005829">
    <property type="term" value="C:cytosol"/>
    <property type="evidence" value="ECO:0000318"/>
    <property type="project" value="GO_Central"/>
</dbReference>
<dbReference type="SUPFAM" id="SSF75217">
    <property type="entry name" value="alpha/beta knot"/>
    <property type="match status" value="1"/>
</dbReference>